<evidence type="ECO:0000313" key="1">
    <source>
        <dbReference type="EMBL" id="MBP2246022.1"/>
    </source>
</evidence>
<reference evidence="1 2" key="1">
    <citation type="submission" date="2021-03" db="EMBL/GenBank/DDBJ databases">
        <title>Genomic Encyclopedia of Type Strains, Phase IV (KMG-IV): sequencing the most valuable type-strain genomes for metagenomic binning, comparative biology and taxonomic classification.</title>
        <authorList>
            <person name="Goeker M."/>
        </authorList>
    </citation>
    <scope>NUCLEOTIDE SEQUENCE [LARGE SCALE GENOMIC DNA]</scope>
    <source>
        <strain evidence="1 2">DSM 21292</strain>
    </source>
</reference>
<dbReference type="RefSeq" id="WP_211082792.1">
    <property type="nucleotide sequence ID" value="NZ_CBCSLC010000005.1"/>
</dbReference>
<proteinExistence type="predicted"/>
<comment type="caution">
    <text evidence="1">The sequence shown here is derived from an EMBL/GenBank/DDBJ whole genome shotgun (WGS) entry which is preliminary data.</text>
</comment>
<name>A0ABS4RT00_PAEXY</name>
<accession>A0ABS4RT00</accession>
<evidence type="ECO:0000313" key="2">
    <source>
        <dbReference type="Proteomes" id="UP000810207"/>
    </source>
</evidence>
<gene>
    <name evidence="1" type="ORF">J2Z28_002651</name>
</gene>
<dbReference type="SUPFAM" id="SSF55729">
    <property type="entry name" value="Acyl-CoA N-acyltransferases (Nat)"/>
    <property type="match status" value="1"/>
</dbReference>
<dbReference type="EMBL" id="JAGIKV010000008">
    <property type="protein sequence ID" value="MBP2246022.1"/>
    <property type="molecule type" value="Genomic_DNA"/>
</dbReference>
<protein>
    <submittedName>
        <fullName evidence="1">Acetyltransferase</fullName>
    </submittedName>
</protein>
<organism evidence="1 2">
    <name type="scientific">Paenibacillus xylanexedens</name>
    <dbReference type="NCBI Taxonomy" id="528191"/>
    <lineage>
        <taxon>Bacteria</taxon>
        <taxon>Bacillati</taxon>
        <taxon>Bacillota</taxon>
        <taxon>Bacilli</taxon>
        <taxon>Bacillales</taxon>
        <taxon>Paenibacillaceae</taxon>
        <taxon>Paenibacillus</taxon>
    </lineage>
</organism>
<sequence length="179" mass="20831">MNIEVKLTNKDEAYVIMYPLYLHDLSGHYGLGGEHTPNEHGIFEPSPDYITLQDQYNVQNIWWEKPECLYPFLMIVDSIPAGFAFIATPPYCSQGTNFFVHDFFLMQPFRGVGVAEHVASTIFGMFRGNWELFTNPSEKNKIGQSFWRKTVDNYTKGNYREMYGQTFDGYKLIFQFSNI</sequence>
<dbReference type="InterPro" id="IPR016181">
    <property type="entry name" value="Acyl_CoA_acyltransferase"/>
</dbReference>
<keyword evidence="2" id="KW-1185">Reference proteome</keyword>
<dbReference type="Proteomes" id="UP000810207">
    <property type="component" value="Unassembled WGS sequence"/>
</dbReference>